<dbReference type="AlphaFoldDB" id="A0A0F3PEV7"/>
<organism evidence="1 2">
    <name type="scientific">Rickettsia rhipicephali str. Ect</name>
    <dbReference type="NCBI Taxonomy" id="1359199"/>
    <lineage>
        <taxon>Bacteria</taxon>
        <taxon>Pseudomonadati</taxon>
        <taxon>Pseudomonadota</taxon>
        <taxon>Alphaproteobacteria</taxon>
        <taxon>Rickettsiales</taxon>
        <taxon>Rickettsiaceae</taxon>
        <taxon>Rickettsieae</taxon>
        <taxon>Rickettsia</taxon>
        <taxon>spotted fever group</taxon>
    </lineage>
</organism>
<dbReference type="Proteomes" id="UP000033591">
    <property type="component" value="Unassembled WGS sequence"/>
</dbReference>
<sequence>MTRFLSSLRGNCIAIDEAISGYLTRLLRSLWLLAMTISIFNEQCLKLRIIL</sequence>
<accession>A0A0F3PEV7</accession>
<gene>
    <name evidence="1" type="ORF">RMAECT_1042</name>
</gene>
<reference evidence="1 2" key="1">
    <citation type="submission" date="2015-01" db="EMBL/GenBank/DDBJ databases">
        <title>Genome Sequencing of Rickettsiales.</title>
        <authorList>
            <person name="Daugherty S.C."/>
            <person name="Su Q."/>
            <person name="Abolude K."/>
            <person name="Beier-Sexton M."/>
            <person name="Carlyon J.A."/>
            <person name="Carter R."/>
            <person name="Day N.P."/>
            <person name="Dumler S.J."/>
            <person name="Dyachenko V."/>
            <person name="Godinez A."/>
            <person name="Kurtti T.J."/>
            <person name="Lichay M."/>
            <person name="Mullins K.E."/>
            <person name="Ott S."/>
            <person name="Pappas-Brown V."/>
            <person name="Paris D.H."/>
            <person name="Patel P."/>
            <person name="Richards A.L."/>
            <person name="Sadzewicz L."/>
            <person name="Sears K."/>
            <person name="Seidman D."/>
            <person name="Sengamalay N."/>
            <person name="Stenos J."/>
            <person name="Tallon L.J."/>
            <person name="Vincent G."/>
            <person name="Fraser C.M."/>
            <person name="Munderloh U."/>
            <person name="Dunning-Hotopp J.C."/>
        </authorList>
    </citation>
    <scope>NUCLEOTIDE SEQUENCE [LARGE SCALE GENOMIC DNA]</scope>
    <source>
        <strain evidence="1 2">Ect</strain>
    </source>
</reference>
<name>A0A0F3PEV7_RICRH</name>
<proteinExistence type="predicted"/>
<evidence type="ECO:0000313" key="2">
    <source>
        <dbReference type="Proteomes" id="UP000033591"/>
    </source>
</evidence>
<evidence type="ECO:0000313" key="1">
    <source>
        <dbReference type="EMBL" id="KJV78890.1"/>
    </source>
</evidence>
<comment type="caution">
    <text evidence="1">The sequence shown here is derived from an EMBL/GenBank/DDBJ whole genome shotgun (WGS) entry which is preliminary data.</text>
</comment>
<dbReference type="EMBL" id="LAOC01000001">
    <property type="protein sequence ID" value="KJV78890.1"/>
    <property type="molecule type" value="Genomic_DNA"/>
</dbReference>
<dbReference type="PATRIC" id="fig|1359199.3.peg.1025"/>
<protein>
    <submittedName>
        <fullName evidence="1">Uncharacterized protein</fullName>
    </submittedName>
</protein>